<feature type="region of interest" description="Disordered" evidence="5">
    <location>
        <begin position="160"/>
        <end position="271"/>
    </location>
</feature>
<dbReference type="CDD" id="cd03784">
    <property type="entry name" value="GT1_Gtf-like"/>
    <property type="match status" value="1"/>
</dbReference>
<dbReference type="Gene3D" id="3.40.50.2000">
    <property type="entry name" value="Glycogen Phosphorylase B"/>
    <property type="match status" value="2"/>
</dbReference>
<dbReference type="InterPro" id="IPR035595">
    <property type="entry name" value="UDP_glycos_trans_CS"/>
</dbReference>
<feature type="compositionally biased region" description="Low complexity" evidence="5">
    <location>
        <begin position="230"/>
        <end position="242"/>
    </location>
</feature>
<dbReference type="EMBL" id="LR862152">
    <property type="protein sequence ID" value="CAD1834098.1"/>
    <property type="molecule type" value="Genomic_DNA"/>
</dbReference>
<dbReference type="InterPro" id="IPR002213">
    <property type="entry name" value="UDP_glucos_trans"/>
</dbReference>
<feature type="compositionally biased region" description="Basic residues" evidence="5">
    <location>
        <begin position="243"/>
        <end position="256"/>
    </location>
</feature>
<dbReference type="PROSITE" id="PS00375">
    <property type="entry name" value="UDPGT"/>
    <property type="match status" value="1"/>
</dbReference>
<feature type="region of interest" description="Disordered" evidence="5">
    <location>
        <begin position="1"/>
        <end position="33"/>
    </location>
</feature>
<comment type="similarity">
    <text evidence="1 3">Belongs to the UDP-glycosyltransferase family.</text>
</comment>
<name>A0A6V7PTU7_ANACO</name>
<evidence type="ECO:0000256" key="5">
    <source>
        <dbReference type="SAM" id="MobiDB-lite"/>
    </source>
</evidence>
<organism evidence="6">
    <name type="scientific">Ananas comosus var. bracteatus</name>
    <name type="common">red pineapple</name>
    <dbReference type="NCBI Taxonomy" id="296719"/>
    <lineage>
        <taxon>Eukaryota</taxon>
        <taxon>Viridiplantae</taxon>
        <taxon>Streptophyta</taxon>
        <taxon>Embryophyta</taxon>
        <taxon>Tracheophyta</taxon>
        <taxon>Spermatophyta</taxon>
        <taxon>Magnoliopsida</taxon>
        <taxon>Liliopsida</taxon>
        <taxon>Poales</taxon>
        <taxon>Bromeliaceae</taxon>
        <taxon>Bromelioideae</taxon>
        <taxon>Ananas</taxon>
    </lineage>
</organism>
<dbReference type="AlphaFoldDB" id="A0A6V7PTU7"/>
<keyword evidence="2 3" id="KW-0808">Transferase</keyword>
<dbReference type="EC" id="2.4.1.-" evidence="4"/>
<sequence>MPATGSSRRRWCCTGHGGGAPHAHGGAREALRPPRLRLRGRGRGGVPFPGAPSLEPVISRLSSSHPASSISFHLLPRVAYTPPPPGGNPVAGMFDVLRLNNPALLSLLRSLSPPPRALVLDFFCTDALDVAAELALPAYFLFSSGAANLAVFLHLPTTRRRRQLQGPRPSPRPLPGREAHPRLRHAPGAVGPRHRHLPGPRPQLRAPPQLPGHPRQHVRGARARPRARPPQRASAPRAPHAPHLLRRPPRHRRLEKAKRGGGVGGEGDGRPEAERHACLAWLDARPERSVVFLCFGSMGAFSADQLRETALGLERSGHGFLWVVRSPPDPDPSKAFAPRPEPDLGALLPEGFLDRTAGRGLVVPSWAPQVEVLRHGAVGAFVSHCGWNSSLEAITAGVPLVCWPLYAEQRMNKVFLVDEIRVGVAVDGYDQALVAADEVERKVRLVMETDDGERLRARAAELKDKAAAALDEGGSSHAAFQEFLKDLAKQEENAV</sequence>
<proteinExistence type="inferred from homology"/>
<protein>
    <recommendedName>
        <fullName evidence="4">Glycosyltransferase</fullName>
        <ecNumber evidence="4">2.4.1.-</ecNumber>
    </recommendedName>
</protein>
<dbReference type="GO" id="GO:0035251">
    <property type="term" value="F:UDP-glucosyltransferase activity"/>
    <property type="evidence" value="ECO:0007669"/>
    <property type="project" value="InterPro"/>
</dbReference>
<feature type="compositionally biased region" description="Basic residues" evidence="5">
    <location>
        <begin position="214"/>
        <end position="229"/>
    </location>
</feature>
<dbReference type="PANTHER" id="PTHR48048">
    <property type="entry name" value="GLYCOSYLTRANSFERASE"/>
    <property type="match status" value="1"/>
</dbReference>
<evidence type="ECO:0000256" key="4">
    <source>
        <dbReference type="RuleBase" id="RU362057"/>
    </source>
</evidence>
<dbReference type="PANTHER" id="PTHR48048:SF89">
    <property type="entry name" value="GLYCOSYLTRANSFERASE"/>
    <property type="match status" value="1"/>
</dbReference>
<dbReference type="InterPro" id="IPR050481">
    <property type="entry name" value="UDP-glycosyltransf_plant"/>
</dbReference>
<evidence type="ECO:0000256" key="2">
    <source>
        <dbReference type="ARBA" id="ARBA00022679"/>
    </source>
</evidence>
<dbReference type="FunFam" id="3.40.50.2000:FF:000020">
    <property type="entry name" value="Glycosyltransferase"/>
    <property type="match status" value="1"/>
</dbReference>
<gene>
    <name evidence="6" type="ORF">CB5_LOCUS17309</name>
</gene>
<dbReference type="SUPFAM" id="SSF53756">
    <property type="entry name" value="UDP-Glycosyltransferase/glycogen phosphorylase"/>
    <property type="match status" value="1"/>
</dbReference>
<reference evidence="6" key="1">
    <citation type="submission" date="2020-07" db="EMBL/GenBank/DDBJ databases">
        <authorList>
            <person name="Lin J."/>
        </authorList>
    </citation>
    <scope>NUCLEOTIDE SEQUENCE</scope>
</reference>
<evidence type="ECO:0000256" key="3">
    <source>
        <dbReference type="RuleBase" id="RU003718"/>
    </source>
</evidence>
<dbReference type="Pfam" id="PF00201">
    <property type="entry name" value="UDPGT"/>
    <property type="match status" value="1"/>
</dbReference>
<evidence type="ECO:0000256" key="1">
    <source>
        <dbReference type="ARBA" id="ARBA00009995"/>
    </source>
</evidence>
<accession>A0A6V7PTU7</accession>
<keyword evidence="3" id="KW-0328">Glycosyltransferase</keyword>
<evidence type="ECO:0000313" key="6">
    <source>
        <dbReference type="EMBL" id="CAD1834098.1"/>
    </source>
</evidence>